<name>A0A2P2C7E9_9ZZZZ</name>
<evidence type="ECO:0000259" key="2">
    <source>
        <dbReference type="Pfam" id="PF20434"/>
    </source>
</evidence>
<dbReference type="InterPro" id="IPR049492">
    <property type="entry name" value="BD-FAE-like_dom"/>
</dbReference>
<dbReference type="InterPro" id="IPR029058">
    <property type="entry name" value="AB_hydrolase_fold"/>
</dbReference>
<protein>
    <recommendedName>
        <fullName evidence="2">BD-FAE-like domain-containing protein</fullName>
    </recommendedName>
</protein>
<dbReference type="InterPro" id="IPR050300">
    <property type="entry name" value="GDXG_lipolytic_enzyme"/>
</dbReference>
<dbReference type="Pfam" id="PF20434">
    <property type="entry name" value="BD-FAE"/>
    <property type="match status" value="1"/>
</dbReference>
<evidence type="ECO:0000313" key="3">
    <source>
        <dbReference type="EMBL" id="CUR57901.1"/>
    </source>
</evidence>
<dbReference type="Gene3D" id="3.40.50.1820">
    <property type="entry name" value="alpha/beta hydrolase"/>
    <property type="match status" value="1"/>
</dbReference>
<dbReference type="PANTHER" id="PTHR48081">
    <property type="entry name" value="AB HYDROLASE SUPERFAMILY PROTEIN C4A8.06C"/>
    <property type="match status" value="1"/>
</dbReference>
<proteinExistence type="predicted"/>
<reference evidence="3" key="1">
    <citation type="submission" date="2015-08" db="EMBL/GenBank/DDBJ databases">
        <authorList>
            <person name="Babu N.S."/>
            <person name="Beckwith C.J."/>
            <person name="Beseler K.G."/>
            <person name="Brison A."/>
            <person name="Carone J.V."/>
            <person name="Caskin T.P."/>
            <person name="Diamond M."/>
            <person name="Durham M.E."/>
            <person name="Foxe J.M."/>
            <person name="Go M."/>
            <person name="Henderson B.A."/>
            <person name="Jones I.B."/>
            <person name="McGettigan J.A."/>
            <person name="Micheletti S.J."/>
            <person name="Nasrallah M.E."/>
            <person name="Ortiz D."/>
            <person name="Piller C.R."/>
            <person name="Privatt S.R."/>
            <person name="Schneider S.L."/>
            <person name="Sharp S."/>
            <person name="Smith T.C."/>
            <person name="Stanton J.D."/>
            <person name="Ullery H.E."/>
            <person name="Wilson R.J."/>
            <person name="Serrano M.G."/>
            <person name="Buck G."/>
            <person name="Lee V."/>
            <person name="Wang Y."/>
            <person name="Carvalho R."/>
            <person name="Voegtly L."/>
            <person name="Shi R."/>
            <person name="Duckworth R."/>
            <person name="Johnson A."/>
            <person name="Loviza R."/>
            <person name="Walstead R."/>
            <person name="Shah Z."/>
            <person name="Kiflezghi M."/>
            <person name="Wade K."/>
            <person name="Ball S.L."/>
            <person name="Bradley K.W."/>
            <person name="Asai D.J."/>
            <person name="Bowman C.A."/>
            <person name="Russell D.A."/>
            <person name="Pope W.H."/>
            <person name="Jacobs-Sera D."/>
            <person name="Hendrix R.W."/>
            <person name="Hatfull G.F."/>
        </authorList>
    </citation>
    <scope>NUCLEOTIDE SEQUENCE</scope>
</reference>
<evidence type="ECO:0000256" key="1">
    <source>
        <dbReference type="ARBA" id="ARBA00022801"/>
    </source>
</evidence>
<sequence length="212" mass="21620">MVVIHGGFWKPAYDLSLGRPLVPSLVAGGWAVWNLEYRRAGVAATLADVAAGIDALAEVEQLDLSIVVALGHSAGGHLAAWSAARARSGDATQVPVTAVISQAGVLDLRQAHADGLGGGAVEAFLGHPPGSGDADVDPIRQVPLAVPVWCVHARDDDTVPFSQSEAYVAAARSAGGSAELVAVEGDHFVVIDPASAAWSRTLELLAALTASP</sequence>
<organism evidence="3">
    <name type="scientific">metagenome</name>
    <dbReference type="NCBI Taxonomy" id="256318"/>
    <lineage>
        <taxon>unclassified sequences</taxon>
        <taxon>metagenomes</taxon>
    </lineage>
</organism>
<keyword evidence="1" id="KW-0378">Hydrolase</keyword>
<gene>
    <name evidence="3" type="ORF">NOCA2470007</name>
</gene>
<accession>A0A2P2C7E9</accession>
<dbReference type="EMBL" id="CZKA01000042">
    <property type="protein sequence ID" value="CUR57901.1"/>
    <property type="molecule type" value="Genomic_DNA"/>
</dbReference>
<dbReference type="GO" id="GO:0016787">
    <property type="term" value="F:hydrolase activity"/>
    <property type="evidence" value="ECO:0007669"/>
    <property type="project" value="UniProtKB-KW"/>
</dbReference>
<dbReference type="AlphaFoldDB" id="A0A2P2C7E9"/>
<feature type="domain" description="BD-FAE-like" evidence="2">
    <location>
        <begin position="1"/>
        <end position="166"/>
    </location>
</feature>
<dbReference type="SUPFAM" id="SSF53474">
    <property type="entry name" value="alpha/beta-Hydrolases"/>
    <property type="match status" value="1"/>
</dbReference>